<dbReference type="CDD" id="cd01520">
    <property type="entry name" value="RHOD_YbbB"/>
    <property type="match status" value="1"/>
</dbReference>
<dbReference type="InterPro" id="IPR036873">
    <property type="entry name" value="Rhodanese-like_dom_sf"/>
</dbReference>
<dbReference type="InterPro" id="IPR001763">
    <property type="entry name" value="Rhodanese-like_dom"/>
</dbReference>
<dbReference type="SMART" id="SM00450">
    <property type="entry name" value="RHOD"/>
    <property type="match status" value="1"/>
</dbReference>
<dbReference type="PROSITE" id="PS50206">
    <property type="entry name" value="RHODANESE_3"/>
    <property type="match status" value="1"/>
</dbReference>
<dbReference type="Proteomes" id="UP000187266">
    <property type="component" value="Chromosome"/>
</dbReference>
<dbReference type="Pfam" id="PF26341">
    <property type="entry name" value="AAA_SelU"/>
    <property type="match status" value="1"/>
</dbReference>
<dbReference type="GO" id="GO:0043828">
    <property type="term" value="F:tRNA 2-selenouridine synthase activity"/>
    <property type="evidence" value="ECO:0007669"/>
    <property type="project" value="InterPro"/>
</dbReference>
<accession>A0A1U7DJR0</accession>
<keyword evidence="2" id="KW-1185">Reference proteome</keyword>
<dbReference type="InterPro" id="IPR001307">
    <property type="entry name" value="Thiosulphate_STrfase_CS"/>
</dbReference>
<dbReference type="GO" id="GO:0002098">
    <property type="term" value="P:tRNA wobble uridine modification"/>
    <property type="evidence" value="ECO:0007669"/>
    <property type="project" value="InterPro"/>
</dbReference>
<dbReference type="NCBIfam" id="NF008750">
    <property type="entry name" value="PRK11784.1-2"/>
    <property type="match status" value="1"/>
</dbReference>
<dbReference type="Pfam" id="PF00581">
    <property type="entry name" value="Rhodanese"/>
    <property type="match status" value="1"/>
</dbReference>
<dbReference type="NCBIfam" id="TIGR03167">
    <property type="entry name" value="tRNA_sel_U_synt"/>
    <property type="match status" value="1"/>
</dbReference>
<dbReference type="Gene3D" id="3.40.250.10">
    <property type="entry name" value="Rhodanese-like domain"/>
    <property type="match status" value="1"/>
</dbReference>
<dbReference type="EMBL" id="CP019124">
    <property type="protein sequence ID" value="APX90247.1"/>
    <property type="molecule type" value="Genomic_DNA"/>
</dbReference>
<dbReference type="GO" id="GO:0004792">
    <property type="term" value="F:thiosulfate-cyanide sulfurtransferase activity"/>
    <property type="evidence" value="ECO:0007669"/>
    <property type="project" value="InterPro"/>
</dbReference>
<dbReference type="OrthoDB" id="9808735at2"/>
<evidence type="ECO:0000313" key="1">
    <source>
        <dbReference type="EMBL" id="APX90247.1"/>
    </source>
</evidence>
<dbReference type="STRING" id="1267768.BV394_11340"/>
<gene>
    <name evidence="1" type="ORF">BV394_11340</name>
</gene>
<sequence>MKLELSRLSQLRDLEVDTIIDVRSPSEFAEDHLPGAINLPVLDDEERARVGTIYVRQSRFTARKIGAALVSRNAARHLETALADRGGEWQPLVYCWRGGQRSGSFATILEQVGWRVRLLDGGYRSYRRLVAGMLHDDPLPHRVVLLDGNTGTAKTEILLRLADRGHQVLDLEGLASHRGSIFGDVAAPQPAQKAFESLIAACLSSMDPDRPVFVEAESSRIGTLGVPPQLWKRMCEAPRLRLRVPVEARAEYLTRAYDDLSEDPERLLGAIAGLSGFHPVERIARWSELAKRQKYRSLAQELMVEHYDPRYAKSTSRAGSDAAADLSLPDLSDATLEAEVDRIAEAMLRIDGMRGLADESRKA</sequence>
<dbReference type="PROSITE" id="PS00380">
    <property type="entry name" value="RHODANESE_1"/>
    <property type="match status" value="1"/>
</dbReference>
<dbReference type="PANTHER" id="PTHR30401:SF0">
    <property type="entry name" value="TRNA 2-SELENOURIDINE SYNTHASE"/>
    <property type="match status" value="1"/>
</dbReference>
<dbReference type="InterPro" id="IPR058840">
    <property type="entry name" value="AAA_SelU"/>
</dbReference>
<dbReference type="AlphaFoldDB" id="A0A1U7DJR0"/>
<name>A0A1U7DJR0_9RHOB</name>
<evidence type="ECO:0000313" key="2">
    <source>
        <dbReference type="Proteomes" id="UP000187266"/>
    </source>
</evidence>
<proteinExistence type="predicted"/>
<organism evidence="1 2">
    <name type="scientific">Brevirhabdus pacifica</name>
    <dbReference type="NCBI Taxonomy" id="1267768"/>
    <lineage>
        <taxon>Bacteria</taxon>
        <taxon>Pseudomonadati</taxon>
        <taxon>Pseudomonadota</taxon>
        <taxon>Alphaproteobacteria</taxon>
        <taxon>Rhodobacterales</taxon>
        <taxon>Paracoccaceae</taxon>
        <taxon>Brevirhabdus</taxon>
    </lineage>
</organism>
<dbReference type="InterPro" id="IPR017582">
    <property type="entry name" value="SelU"/>
</dbReference>
<accession>A0A2M9D4N1</accession>
<dbReference type="RefSeq" id="WP_076980264.1">
    <property type="nucleotide sequence ID" value="NZ_CP019124.1"/>
</dbReference>
<protein>
    <submittedName>
        <fullName evidence="1">tRNA 2-selenouridine(34) synthase MnmH</fullName>
    </submittedName>
</protein>
<dbReference type="NCBIfam" id="NF008752">
    <property type="entry name" value="PRK11784.1-4"/>
    <property type="match status" value="1"/>
</dbReference>
<dbReference type="SUPFAM" id="SSF52821">
    <property type="entry name" value="Rhodanese/Cell cycle control phosphatase"/>
    <property type="match status" value="1"/>
</dbReference>
<reference evidence="1 2" key="1">
    <citation type="submission" date="2017-01" db="EMBL/GenBank/DDBJ databases">
        <title>Genomic analysis of Xuhuaishuia manganoxidans DY6-4.</title>
        <authorList>
            <person name="Wang X."/>
        </authorList>
    </citation>
    <scope>NUCLEOTIDE SEQUENCE [LARGE SCALE GENOMIC DNA]</scope>
    <source>
        <strain evidence="1 2">DY6-4</strain>
    </source>
</reference>
<dbReference type="PANTHER" id="PTHR30401">
    <property type="entry name" value="TRNA 2-SELENOURIDINE SYNTHASE"/>
    <property type="match status" value="1"/>
</dbReference>